<evidence type="ECO:0000313" key="1">
    <source>
        <dbReference type="EMBL" id="ABV11560.1"/>
    </source>
</evidence>
<accession>A8ADJ7</accession>
<reference evidence="1 2" key="1">
    <citation type="submission" date="2007-08" db="EMBL/GenBank/DDBJ databases">
        <authorList>
            <consortium name="The Citrobacter koseri Genome Sequencing Project"/>
            <person name="McClelland M."/>
            <person name="Sanderson E.K."/>
            <person name="Porwollik S."/>
            <person name="Spieth J."/>
            <person name="Clifton W.S."/>
            <person name="Latreille P."/>
            <person name="Courtney L."/>
            <person name="Wang C."/>
            <person name="Pepin K."/>
            <person name="Bhonagiri V."/>
            <person name="Nash W."/>
            <person name="Johnson M."/>
            <person name="Thiruvilangam P."/>
            <person name="Wilson R."/>
        </authorList>
    </citation>
    <scope>NUCLEOTIDE SEQUENCE [LARGE SCALE GENOMIC DNA]</scope>
    <source>
        <strain evidence="2">ATCC BAA-895 / CDC 4225-83 / SGSC4696</strain>
    </source>
</reference>
<proteinExistence type="predicted"/>
<dbReference type="EMBL" id="CP000822">
    <property type="protein sequence ID" value="ABV11560.1"/>
    <property type="molecule type" value="Genomic_DNA"/>
</dbReference>
<dbReference type="HOGENOM" id="CLU_3097093_0_0_6"/>
<dbReference type="AlphaFoldDB" id="A8ADJ7"/>
<organism evidence="1 2">
    <name type="scientific">Citrobacter koseri (strain ATCC BAA-895 / CDC 4225-83 / SGSC4696)</name>
    <dbReference type="NCBI Taxonomy" id="290338"/>
    <lineage>
        <taxon>Bacteria</taxon>
        <taxon>Pseudomonadati</taxon>
        <taxon>Pseudomonadota</taxon>
        <taxon>Gammaproteobacteria</taxon>
        <taxon>Enterobacterales</taxon>
        <taxon>Enterobacteriaceae</taxon>
        <taxon>Citrobacter</taxon>
    </lineage>
</organism>
<sequence length="51" mass="5795">MLCFMLCLLRMIIKCILMGNVDISDSARLWASKGGSKNKTRLFVNCMRLAQ</sequence>
<evidence type="ECO:0000313" key="2">
    <source>
        <dbReference type="Proteomes" id="UP000008148"/>
    </source>
</evidence>
<protein>
    <submittedName>
        <fullName evidence="1">Uncharacterized protein</fullName>
    </submittedName>
</protein>
<name>A8ADJ7_CITK8</name>
<gene>
    <name evidence="1" type="ordered locus">CKO_00403</name>
</gene>
<dbReference type="Proteomes" id="UP000008148">
    <property type="component" value="Chromosome"/>
</dbReference>
<dbReference type="STRING" id="290338.CKO_00403"/>
<dbReference type="KEGG" id="cko:CKO_00403"/>
<keyword evidence="2" id="KW-1185">Reference proteome</keyword>